<dbReference type="AlphaFoldDB" id="A0A835CGD1"/>
<comment type="caution">
    <text evidence="1">The sequence shown here is derived from an EMBL/GenBank/DDBJ whole genome shotgun (WGS) entry which is preliminary data.</text>
</comment>
<gene>
    <name evidence="1" type="ORF">G2W53_004244</name>
</gene>
<proteinExistence type="predicted"/>
<evidence type="ECO:0000313" key="1">
    <source>
        <dbReference type="EMBL" id="KAF7841946.1"/>
    </source>
</evidence>
<evidence type="ECO:0000313" key="2">
    <source>
        <dbReference type="Proteomes" id="UP000634136"/>
    </source>
</evidence>
<sequence>MDFPEHWISILMQCITTPTLRVLVNGQPTDYFCPECGLRQGDPLSPTYSFLCSMSSLVH</sequence>
<dbReference type="OrthoDB" id="1422223at2759"/>
<dbReference type="EMBL" id="JAAIUW010000002">
    <property type="protein sequence ID" value="KAF7841946.1"/>
    <property type="molecule type" value="Genomic_DNA"/>
</dbReference>
<accession>A0A835CGD1</accession>
<organism evidence="1 2">
    <name type="scientific">Senna tora</name>
    <dbReference type="NCBI Taxonomy" id="362788"/>
    <lineage>
        <taxon>Eukaryota</taxon>
        <taxon>Viridiplantae</taxon>
        <taxon>Streptophyta</taxon>
        <taxon>Embryophyta</taxon>
        <taxon>Tracheophyta</taxon>
        <taxon>Spermatophyta</taxon>
        <taxon>Magnoliopsida</taxon>
        <taxon>eudicotyledons</taxon>
        <taxon>Gunneridae</taxon>
        <taxon>Pentapetalae</taxon>
        <taxon>rosids</taxon>
        <taxon>fabids</taxon>
        <taxon>Fabales</taxon>
        <taxon>Fabaceae</taxon>
        <taxon>Caesalpinioideae</taxon>
        <taxon>Cassia clade</taxon>
        <taxon>Senna</taxon>
    </lineage>
</organism>
<reference evidence="1" key="1">
    <citation type="submission" date="2020-09" db="EMBL/GenBank/DDBJ databases">
        <title>Genome-Enabled Discovery of Anthraquinone Biosynthesis in Senna tora.</title>
        <authorList>
            <person name="Kang S.-H."/>
            <person name="Pandey R.P."/>
            <person name="Lee C.-M."/>
            <person name="Sim J.-S."/>
            <person name="Jeong J.-T."/>
            <person name="Choi B.-S."/>
            <person name="Jung M."/>
            <person name="Ginzburg D."/>
            <person name="Zhao K."/>
            <person name="Won S.Y."/>
            <person name="Oh T.-J."/>
            <person name="Yu Y."/>
            <person name="Kim N.-H."/>
            <person name="Lee O.R."/>
            <person name="Lee T.-H."/>
            <person name="Bashyal P."/>
            <person name="Kim T.-S."/>
            <person name="Lee W.-H."/>
            <person name="Kawkins C."/>
            <person name="Kim C.-K."/>
            <person name="Kim J.S."/>
            <person name="Ahn B.O."/>
            <person name="Rhee S.Y."/>
            <person name="Sohng J.K."/>
        </authorList>
    </citation>
    <scope>NUCLEOTIDE SEQUENCE</scope>
    <source>
        <tissue evidence="1">Leaf</tissue>
    </source>
</reference>
<protein>
    <submittedName>
        <fullName evidence="1">Ribonuclease H</fullName>
    </submittedName>
</protein>
<keyword evidence="2" id="KW-1185">Reference proteome</keyword>
<name>A0A835CGD1_9FABA</name>
<dbReference type="Proteomes" id="UP000634136">
    <property type="component" value="Unassembled WGS sequence"/>
</dbReference>